<evidence type="ECO:0000259" key="9">
    <source>
        <dbReference type="PROSITE" id="PS50110"/>
    </source>
</evidence>
<dbReference type="InterPro" id="IPR004358">
    <property type="entry name" value="Sig_transdc_His_kin-like_C"/>
</dbReference>
<feature type="domain" description="Response regulatory" evidence="9">
    <location>
        <begin position="657"/>
        <end position="774"/>
    </location>
</feature>
<evidence type="ECO:0000256" key="6">
    <source>
        <dbReference type="PROSITE-ProRule" id="PRU00169"/>
    </source>
</evidence>
<dbReference type="PROSITE" id="PS50109">
    <property type="entry name" value="HIS_KIN"/>
    <property type="match status" value="1"/>
</dbReference>
<keyword evidence="7" id="KW-0812">Transmembrane</keyword>
<dbReference type="EMBL" id="CP030053">
    <property type="protein sequence ID" value="QAU47341.1"/>
    <property type="molecule type" value="Genomic_DNA"/>
</dbReference>
<protein>
    <recommendedName>
        <fullName evidence="2">histidine kinase</fullName>
        <ecNumber evidence="2">2.7.13.3</ecNumber>
    </recommendedName>
</protein>
<dbReference type="Pfam" id="PF00072">
    <property type="entry name" value="Response_reg"/>
    <property type="match status" value="1"/>
</dbReference>
<dbReference type="Gene3D" id="3.40.50.2300">
    <property type="match status" value="1"/>
</dbReference>
<evidence type="ECO:0000259" key="8">
    <source>
        <dbReference type="PROSITE" id="PS50109"/>
    </source>
</evidence>
<keyword evidence="3 6" id="KW-0597">Phosphoprotein</keyword>
<reference evidence="10 12" key="1">
    <citation type="submission" date="2018-06" db="EMBL/GenBank/DDBJ databases">
        <title>Comparative genomics of rhizobia nodulating Arachis hypogaea in China.</title>
        <authorList>
            <person name="Li Y."/>
        </authorList>
    </citation>
    <scope>NUCLEOTIDE SEQUENCE [LARGE SCALE GENOMIC DNA]</scope>
    <source>
        <strain evidence="10 12">CCBAU 51670</strain>
    </source>
</reference>
<reference evidence="11 13" key="2">
    <citation type="submission" date="2018-10" db="EMBL/GenBank/DDBJ databases">
        <title>Bradyrhizobium sp. nov., effective nodules isolated from peanut in China.</title>
        <authorList>
            <person name="Li Y."/>
        </authorList>
    </citation>
    <scope>NUCLEOTIDE SEQUENCE [LARGE SCALE GENOMIC DNA]</scope>
    <source>
        <strain evidence="11 13">CCBAU 53426</strain>
    </source>
</reference>
<dbReference type="PRINTS" id="PR00344">
    <property type="entry name" value="BCTRLSENSOR"/>
</dbReference>
<accession>A0AAE5X200</accession>
<dbReference type="Gene3D" id="1.10.287.130">
    <property type="match status" value="1"/>
</dbReference>
<dbReference type="CDD" id="cd18774">
    <property type="entry name" value="PDC2_HK_sensor"/>
    <property type="match status" value="1"/>
</dbReference>
<dbReference type="SMART" id="SM00387">
    <property type="entry name" value="HATPase_c"/>
    <property type="match status" value="1"/>
</dbReference>
<dbReference type="InterPro" id="IPR001789">
    <property type="entry name" value="Sig_transdc_resp-reg_receiver"/>
</dbReference>
<sequence length="785" mass="84479">MTISASAVSDGRSSREGPPARDDICFVAGQRESIMWHQRTIRFWLICLVVACVLPVTLAAGFLIVHSYRQNTAFVGHSTVATARALIQAVDAEMYGVQSALQALATSPHLSSGNLEGFYGQAREALTVLTGTNIVLTDPAAQQVLNSLRPFGAPLPRHGQPDVVRRILETGDPVISDLFRGPVVDNWVFVVEVPVLADGKIIYTLAMGITPDRLSGILRRQNIPPSWVAAIFDSTGTIVARTHAADQFVGKKGAAEFVQRFTEVAEGSIETTTVEGIPIFSSFSRSPRSGWTVGMGIPLADLTANARQSIAFNAATAGTMLAIGCLAAAMFGARISRSIMRLSAPALALGSPGLPSIPVTDIIEIDEVGQALVRASQLIALREHERVQREADTREAVVAKQVAEQANRAKSEFLASMSHELRTPLGAISGFAQLLHGAGDALARDRRIRYTENIMTASEHLEHIINDILDMARLETGHVKLDLETLDCLEIMTEASRTLELQARKSGIVFTVDTSANLPLVTADRTRLIQVLLNLGSNAIKYNIPGGWVQLSAIPVGSMVRFIVRDTGPGIPAALRGQIFQPFNRLGAELTQVEGTGIGLALSRRLVLAMNGRIDFESTEGEGSKFWVDLPAADEIAATSAKVATPLPPTTPLARNTVLYIEDKIPNVELMHGVVENAGGIRLLDAQTVKDGIAIARSVKPDLVITDIHLSNGTGFDVLQSLREDPATAHIPIVALTADAMQANMNNMKRVGFDEILTKPFKVVELVNLLRTRLPNEPNPLKADC</sequence>
<dbReference type="SUPFAM" id="SSF47384">
    <property type="entry name" value="Homodimeric domain of signal transducing histidine kinase"/>
    <property type="match status" value="1"/>
</dbReference>
<gene>
    <name evidence="11" type="ORF">EAS56_29790</name>
    <name evidence="10" type="ORF">XH91_19600</name>
</gene>
<dbReference type="Proteomes" id="UP000290401">
    <property type="component" value="Unassembled WGS sequence"/>
</dbReference>
<name>A0AAE5X200_9BRAD</name>
<dbReference type="GO" id="GO:0009927">
    <property type="term" value="F:histidine phosphotransfer kinase activity"/>
    <property type="evidence" value="ECO:0007669"/>
    <property type="project" value="TreeGrafter"/>
</dbReference>
<organism evidence="10 12">
    <name type="scientific">Bradyrhizobium guangzhouense</name>
    <dbReference type="NCBI Taxonomy" id="1325095"/>
    <lineage>
        <taxon>Bacteria</taxon>
        <taxon>Pseudomonadati</taxon>
        <taxon>Pseudomonadota</taxon>
        <taxon>Alphaproteobacteria</taxon>
        <taxon>Hyphomicrobiales</taxon>
        <taxon>Nitrobacteraceae</taxon>
        <taxon>Bradyrhizobium</taxon>
    </lineage>
</organism>
<keyword evidence="4" id="KW-0808">Transferase</keyword>
<dbReference type="PROSITE" id="PS50110">
    <property type="entry name" value="RESPONSE_REGULATORY"/>
    <property type="match status" value="1"/>
</dbReference>
<evidence type="ECO:0000256" key="1">
    <source>
        <dbReference type="ARBA" id="ARBA00000085"/>
    </source>
</evidence>
<evidence type="ECO:0000313" key="10">
    <source>
        <dbReference type="EMBL" id="QAU47341.1"/>
    </source>
</evidence>
<evidence type="ECO:0000313" key="13">
    <source>
        <dbReference type="Proteomes" id="UP000290401"/>
    </source>
</evidence>
<keyword evidence="7" id="KW-0472">Membrane</keyword>
<dbReference type="InterPro" id="IPR003661">
    <property type="entry name" value="HisK_dim/P_dom"/>
</dbReference>
<dbReference type="GO" id="GO:0005886">
    <property type="term" value="C:plasma membrane"/>
    <property type="evidence" value="ECO:0007669"/>
    <property type="project" value="TreeGrafter"/>
</dbReference>
<evidence type="ECO:0000313" key="12">
    <source>
        <dbReference type="Proteomes" id="UP000288972"/>
    </source>
</evidence>
<dbReference type="InterPro" id="IPR036097">
    <property type="entry name" value="HisK_dim/P_sf"/>
</dbReference>
<dbReference type="InterPro" id="IPR036890">
    <property type="entry name" value="HATPase_C_sf"/>
</dbReference>
<evidence type="ECO:0000256" key="5">
    <source>
        <dbReference type="ARBA" id="ARBA00022777"/>
    </source>
</evidence>
<dbReference type="SMART" id="SM00448">
    <property type="entry name" value="REC"/>
    <property type="match status" value="1"/>
</dbReference>
<dbReference type="CDD" id="cd00075">
    <property type="entry name" value="HATPase"/>
    <property type="match status" value="1"/>
</dbReference>
<keyword evidence="13" id="KW-1185">Reference proteome</keyword>
<dbReference type="SUPFAM" id="SSF52172">
    <property type="entry name" value="CheY-like"/>
    <property type="match status" value="1"/>
</dbReference>
<dbReference type="InterPro" id="IPR003594">
    <property type="entry name" value="HATPase_dom"/>
</dbReference>
<dbReference type="InterPro" id="IPR005467">
    <property type="entry name" value="His_kinase_dom"/>
</dbReference>
<dbReference type="AlphaFoldDB" id="A0AAE5X200"/>
<dbReference type="SUPFAM" id="SSF55874">
    <property type="entry name" value="ATPase domain of HSP90 chaperone/DNA topoisomerase II/histidine kinase"/>
    <property type="match status" value="1"/>
</dbReference>
<evidence type="ECO:0000256" key="2">
    <source>
        <dbReference type="ARBA" id="ARBA00012438"/>
    </source>
</evidence>
<dbReference type="InterPro" id="IPR011006">
    <property type="entry name" value="CheY-like_superfamily"/>
</dbReference>
<dbReference type="EMBL" id="RDQZ01000033">
    <property type="protein sequence ID" value="RXH08206.1"/>
    <property type="molecule type" value="Genomic_DNA"/>
</dbReference>
<evidence type="ECO:0000256" key="3">
    <source>
        <dbReference type="ARBA" id="ARBA00022553"/>
    </source>
</evidence>
<dbReference type="Gene3D" id="3.30.450.20">
    <property type="entry name" value="PAS domain"/>
    <property type="match status" value="1"/>
</dbReference>
<feature type="domain" description="Histidine kinase" evidence="8">
    <location>
        <begin position="416"/>
        <end position="634"/>
    </location>
</feature>
<dbReference type="CDD" id="cd00082">
    <property type="entry name" value="HisKA"/>
    <property type="match status" value="1"/>
</dbReference>
<feature type="transmembrane region" description="Helical" evidence="7">
    <location>
        <begin position="310"/>
        <end position="333"/>
    </location>
</feature>
<keyword evidence="7" id="KW-1133">Transmembrane helix</keyword>
<dbReference type="Proteomes" id="UP000288972">
    <property type="component" value="Chromosome"/>
</dbReference>
<feature type="modified residue" description="4-aspartylphosphate" evidence="6">
    <location>
        <position position="707"/>
    </location>
</feature>
<feature type="transmembrane region" description="Helical" evidence="7">
    <location>
        <begin position="43"/>
        <end position="65"/>
    </location>
</feature>
<dbReference type="Pfam" id="PF00512">
    <property type="entry name" value="HisKA"/>
    <property type="match status" value="1"/>
</dbReference>
<dbReference type="Gene3D" id="3.30.565.10">
    <property type="entry name" value="Histidine kinase-like ATPase, C-terminal domain"/>
    <property type="match status" value="1"/>
</dbReference>
<proteinExistence type="predicted"/>
<dbReference type="SMART" id="SM00388">
    <property type="entry name" value="HisKA"/>
    <property type="match status" value="1"/>
</dbReference>
<dbReference type="PANTHER" id="PTHR43047">
    <property type="entry name" value="TWO-COMPONENT HISTIDINE PROTEIN KINASE"/>
    <property type="match status" value="1"/>
</dbReference>
<dbReference type="RefSeq" id="WP_128952081.1">
    <property type="nucleotide sequence ID" value="NZ_CP030053.1"/>
</dbReference>
<dbReference type="KEGG" id="bgz:XH91_19600"/>
<evidence type="ECO:0000256" key="7">
    <source>
        <dbReference type="SAM" id="Phobius"/>
    </source>
</evidence>
<evidence type="ECO:0000313" key="11">
    <source>
        <dbReference type="EMBL" id="RXH08206.1"/>
    </source>
</evidence>
<dbReference type="CDD" id="cd18773">
    <property type="entry name" value="PDC1_HK_sensor"/>
    <property type="match status" value="1"/>
</dbReference>
<dbReference type="PANTHER" id="PTHR43047:SF72">
    <property type="entry name" value="OSMOSENSING HISTIDINE PROTEIN KINASE SLN1"/>
    <property type="match status" value="1"/>
</dbReference>
<comment type="catalytic activity">
    <reaction evidence="1">
        <text>ATP + protein L-histidine = ADP + protein N-phospho-L-histidine.</text>
        <dbReference type="EC" id="2.7.13.3"/>
    </reaction>
</comment>
<dbReference type="EC" id="2.7.13.3" evidence="2"/>
<evidence type="ECO:0000256" key="4">
    <source>
        <dbReference type="ARBA" id="ARBA00022679"/>
    </source>
</evidence>
<dbReference type="GO" id="GO:0000155">
    <property type="term" value="F:phosphorelay sensor kinase activity"/>
    <property type="evidence" value="ECO:0007669"/>
    <property type="project" value="InterPro"/>
</dbReference>
<dbReference type="Pfam" id="PF02518">
    <property type="entry name" value="HATPase_c"/>
    <property type="match status" value="1"/>
</dbReference>
<keyword evidence="5 11" id="KW-0418">Kinase</keyword>